<proteinExistence type="predicted"/>
<dbReference type="PATRIC" id="fig|1173027.3.peg.3903"/>
<gene>
    <name evidence="2" type="ORF">Mic7113_3550</name>
</gene>
<dbReference type="KEGG" id="mic:Mic7113_3550"/>
<dbReference type="Gene3D" id="3.30.1380.10">
    <property type="match status" value="1"/>
</dbReference>
<dbReference type="Pfam" id="PF01832">
    <property type="entry name" value="Glucosaminidase"/>
    <property type="match status" value="1"/>
</dbReference>
<dbReference type="InterPro" id="IPR002901">
    <property type="entry name" value="MGlyc_endo_b_GlcNAc-like_dom"/>
</dbReference>
<protein>
    <submittedName>
        <fullName evidence="2">Muramidase (Flagellum-specific)</fullName>
    </submittedName>
</protein>
<keyword evidence="3" id="KW-1185">Reference proteome</keyword>
<organism evidence="2 3">
    <name type="scientific">Allocoleopsis franciscana PCC 7113</name>
    <dbReference type="NCBI Taxonomy" id="1173027"/>
    <lineage>
        <taxon>Bacteria</taxon>
        <taxon>Bacillati</taxon>
        <taxon>Cyanobacteriota</taxon>
        <taxon>Cyanophyceae</taxon>
        <taxon>Coleofasciculales</taxon>
        <taxon>Coleofasciculaceae</taxon>
        <taxon>Allocoleopsis</taxon>
        <taxon>Allocoleopsis franciscana</taxon>
    </lineage>
</organism>
<dbReference type="GO" id="GO:0004040">
    <property type="term" value="F:amidase activity"/>
    <property type="evidence" value="ECO:0007669"/>
    <property type="project" value="InterPro"/>
</dbReference>
<dbReference type="EMBL" id="CP003630">
    <property type="protein sequence ID" value="AFZ19274.1"/>
    <property type="molecule type" value="Genomic_DNA"/>
</dbReference>
<dbReference type="SUPFAM" id="SSF55166">
    <property type="entry name" value="Hedgehog/DD-peptidase"/>
    <property type="match status" value="1"/>
</dbReference>
<evidence type="ECO:0000313" key="2">
    <source>
        <dbReference type="EMBL" id="AFZ19274.1"/>
    </source>
</evidence>
<dbReference type="eggNOG" id="COG1705">
    <property type="taxonomic scope" value="Bacteria"/>
</dbReference>
<evidence type="ECO:0000313" key="3">
    <source>
        <dbReference type="Proteomes" id="UP000010471"/>
    </source>
</evidence>
<dbReference type="RefSeq" id="WP_015183416.1">
    <property type="nucleotide sequence ID" value="NC_019738.1"/>
</dbReference>
<dbReference type="HOGENOM" id="CLU_524451_0_0_3"/>
<evidence type="ECO:0000259" key="1">
    <source>
        <dbReference type="Pfam" id="PF01832"/>
    </source>
</evidence>
<accession>K9WHM1</accession>
<dbReference type="Gene3D" id="1.10.530.10">
    <property type="match status" value="1"/>
</dbReference>
<dbReference type="Proteomes" id="UP000010471">
    <property type="component" value="Chromosome"/>
</dbReference>
<reference evidence="2 3" key="1">
    <citation type="submission" date="2012-06" db="EMBL/GenBank/DDBJ databases">
        <title>Finished chromosome of genome of Microcoleus sp. PCC 7113.</title>
        <authorList>
            <consortium name="US DOE Joint Genome Institute"/>
            <person name="Gugger M."/>
            <person name="Coursin T."/>
            <person name="Rippka R."/>
            <person name="Tandeau De Marsac N."/>
            <person name="Huntemann M."/>
            <person name="Wei C.-L."/>
            <person name="Han J."/>
            <person name="Detter J.C."/>
            <person name="Han C."/>
            <person name="Tapia R."/>
            <person name="Chen A."/>
            <person name="Kyrpides N."/>
            <person name="Mavromatis K."/>
            <person name="Markowitz V."/>
            <person name="Szeto E."/>
            <person name="Ivanova N."/>
            <person name="Pagani I."/>
            <person name="Pati A."/>
            <person name="Goodwin L."/>
            <person name="Nordberg H.P."/>
            <person name="Cantor M.N."/>
            <person name="Hua S.X."/>
            <person name="Woyke T."/>
            <person name="Kerfeld C.A."/>
        </authorList>
    </citation>
    <scope>NUCLEOTIDE SEQUENCE [LARGE SCALE GENOMIC DNA]</scope>
    <source>
        <strain evidence="2 3">PCC 7113</strain>
    </source>
</reference>
<dbReference type="OrthoDB" id="9763643at2"/>
<dbReference type="AlphaFoldDB" id="K9WHM1"/>
<feature type="domain" description="Mannosyl-glycoprotein endo-beta-N-acetylglucosamidase-like" evidence="1">
    <location>
        <begin position="34"/>
        <end position="152"/>
    </location>
</feature>
<sequence>MSLLNELVQKYTAVDLEIIFTNVGIEVGKINLINLQILKEVTLAQWLLASDKATEELAIKANNFARLQWRDEMNGFAEPIEINVASQPELVKFCNFKDVDAFIVGYWKFLTRPPYIGLEENTNTPENFLGFLQAKGFSTVPNYVEKVMKLVPEAQGLLVGTDTGKIIVDEFDLLRAPEEVVVGQVFTVEGVAHPKFIGQTLAVGIDDKFFAPGVTVAPDGKWEFPFVFNSAGNRTMTIASGVHTIEIIIKVKDSVPSPPPSAGTATSKHPGKAAIKLSASVGVGGINTKNDIKAVMQRLHELGYTWVGSPGSDRRTRGLDDAIKLFQSIIAGEQRTNKADGRVDVDFFTHQWLQAANAPMWVLMPKSDPAISFVNRELEQTSDKHDFGTHWLAEVILDIARDYHNTHIEANPGAAPFAINDISLPHGGDTPHHSGHETGLMCDVFLPRQDGKFGGIDFTMKAKYDQKATEALLKSIRNQKLVNKKAVFFNDPILIDRGLCRFALGHHHHIHFAISPPPRA</sequence>
<dbReference type="STRING" id="1173027.Mic7113_3550"/>
<dbReference type="InterPro" id="IPR009045">
    <property type="entry name" value="Zn_M74/Hedgehog-like"/>
</dbReference>
<name>K9WHM1_9CYAN</name>